<dbReference type="CDD" id="cd00190">
    <property type="entry name" value="Tryp_SPc"/>
    <property type="match status" value="1"/>
</dbReference>
<dbReference type="PROSITE" id="PS00135">
    <property type="entry name" value="TRYPSIN_SER"/>
    <property type="match status" value="1"/>
</dbReference>
<accession>A0ABR1B9A6</accession>
<keyword evidence="1 6" id="KW-0732">Signal</keyword>
<dbReference type="InterPro" id="IPR022700">
    <property type="entry name" value="CLIP"/>
</dbReference>
<gene>
    <name evidence="8" type="ORF">RUM44_001003</name>
</gene>
<feature type="domain" description="Peptidase S1" evidence="7">
    <location>
        <begin position="411"/>
        <end position="657"/>
    </location>
</feature>
<name>A0ABR1B9A6_POLSC</name>
<proteinExistence type="inferred from homology"/>
<evidence type="ECO:0000256" key="2">
    <source>
        <dbReference type="ARBA" id="ARBA00023157"/>
    </source>
</evidence>
<evidence type="ECO:0000256" key="3">
    <source>
        <dbReference type="ARBA" id="ARBA00024195"/>
    </source>
</evidence>
<evidence type="ECO:0000313" key="8">
    <source>
        <dbReference type="EMBL" id="KAK6635749.1"/>
    </source>
</evidence>
<dbReference type="PANTHER" id="PTHR24252">
    <property type="entry name" value="ACROSIN-RELATED"/>
    <property type="match status" value="1"/>
</dbReference>
<keyword evidence="2" id="KW-1015">Disulfide bond</keyword>
<dbReference type="InterPro" id="IPR001314">
    <property type="entry name" value="Peptidase_S1A"/>
</dbReference>
<keyword evidence="9" id="KW-1185">Reference proteome</keyword>
<dbReference type="PRINTS" id="PR00722">
    <property type="entry name" value="CHYMOTRYPSIN"/>
</dbReference>
<dbReference type="SUPFAM" id="SSF50494">
    <property type="entry name" value="Trypsin-like serine proteases"/>
    <property type="match status" value="1"/>
</dbReference>
<feature type="signal peptide" evidence="6">
    <location>
        <begin position="1"/>
        <end position="32"/>
    </location>
</feature>
<reference evidence="8 9" key="1">
    <citation type="submission" date="2023-09" db="EMBL/GenBank/DDBJ databases">
        <title>Genomes of two closely related lineages of the louse Polyplax serrata with different host specificities.</title>
        <authorList>
            <person name="Martinu J."/>
            <person name="Tarabai H."/>
            <person name="Stefka J."/>
            <person name="Hypsa V."/>
        </authorList>
    </citation>
    <scope>NUCLEOTIDE SEQUENCE [LARGE SCALE GENOMIC DNA]</scope>
    <source>
        <strain evidence="8">98ZLc_SE</strain>
    </source>
</reference>
<protein>
    <recommendedName>
        <fullName evidence="7">Peptidase S1 domain-containing protein</fullName>
    </recommendedName>
</protein>
<feature type="chain" id="PRO_5045482550" description="Peptidase S1 domain-containing protein" evidence="6">
    <location>
        <begin position="33"/>
        <end position="660"/>
    </location>
</feature>
<dbReference type="PROSITE" id="PS50240">
    <property type="entry name" value="TRYPSIN_DOM"/>
    <property type="match status" value="1"/>
</dbReference>
<keyword evidence="4" id="KW-0720">Serine protease</keyword>
<organism evidence="8 9">
    <name type="scientific">Polyplax serrata</name>
    <name type="common">Common mouse louse</name>
    <dbReference type="NCBI Taxonomy" id="468196"/>
    <lineage>
        <taxon>Eukaryota</taxon>
        <taxon>Metazoa</taxon>
        <taxon>Ecdysozoa</taxon>
        <taxon>Arthropoda</taxon>
        <taxon>Hexapoda</taxon>
        <taxon>Insecta</taxon>
        <taxon>Pterygota</taxon>
        <taxon>Neoptera</taxon>
        <taxon>Paraneoptera</taxon>
        <taxon>Psocodea</taxon>
        <taxon>Troctomorpha</taxon>
        <taxon>Phthiraptera</taxon>
        <taxon>Anoplura</taxon>
        <taxon>Polyplacidae</taxon>
        <taxon>Polyplax</taxon>
    </lineage>
</organism>
<evidence type="ECO:0000313" key="9">
    <source>
        <dbReference type="Proteomes" id="UP001359485"/>
    </source>
</evidence>
<dbReference type="Proteomes" id="UP001359485">
    <property type="component" value="Unassembled WGS sequence"/>
</dbReference>
<dbReference type="Gene3D" id="2.40.10.10">
    <property type="entry name" value="Trypsin-like serine proteases"/>
    <property type="match status" value="1"/>
</dbReference>
<evidence type="ECO:0000256" key="4">
    <source>
        <dbReference type="RuleBase" id="RU363034"/>
    </source>
</evidence>
<comment type="similarity">
    <text evidence="3">Belongs to the peptidase S1 family. CLIP subfamily.</text>
</comment>
<dbReference type="InterPro" id="IPR009003">
    <property type="entry name" value="Peptidase_S1_PA"/>
</dbReference>
<feature type="compositionally biased region" description="Low complexity" evidence="5">
    <location>
        <begin position="301"/>
        <end position="322"/>
    </location>
</feature>
<evidence type="ECO:0000259" key="7">
    <source>
        <dbReference type="PROSITE" id="PS50240"/>
    </source>
</evidence>
<evidence type="ECO:0000256" key="1">
    <source>
        <dbReference type="ARBA" id="ARBA00022729"/>
    </source>
</evidence>
<comment type="caution">
    <text evidence="8">The sequence shown here is derived from an EMBL/GenBank/DDBJ whole genome shotgun (WGS) entry which is preliminary data.</text>
</comment>
<dbReference type="InterPro" id="IPR043504">
    <property type="entry name" value="Peptidase_S1_PA_chymotrypsin"/>
</dbReference>
<dbReference type="Pfam" id="PF00089">
    <property type="entry name" value="Trypsin"/>
    <property type="match status" value="1"/>
</dbReference>
<dbReference type="SMART" id="SM00020">
    <property type="entry name" value="Tryp_SPc"/>
    <property type="match status" value="1"/>
</dbReference>
<sequence length="660" mass="74399">MTIDKRIGKFGKKLLFILVILLEFTNYHKTDATACILRNGQRGECTQIGNCKSAIFKLRQNGSPEYCGYEDELVCCPEYIKKFQAKGPGDQTPRNHVEDTSIYVTETVIYDSSSNYETLKIKKGQNDRDVDDFEILKKTSDILPSEKINKNDSEENVDLKSRRNRHGYYDVRHFVPPGLSKKKPWTDGNNEYYYEYVTKKPNGQRHQGPNKYPEPNGGGNYAEWGIETAARRPTVWYGQEDNFYGGHRQTPYSDIWSTTKRSTRYPGIQVSTTPQFHYSVNQQYNGNQHYNGNQQYNVNQNYNGNQQFNGNQQNNANSFGQNPNINFWGQRPTTAKPINNYNTQPSSQHFSRPEGNKPGNKPHSEGLTMSERKCLEYSKEVTENITGLPLTTNPNPVVIPIRKCIQPHQLIVGGENTTLGEFPYMAAIGFRGRNNHGIVWNCGGTLISEQFVLTAAHCTSTSSGRPVKVRLGEYNLMKNDDGAHPVDYAIAEIITHPEYKPPSKYHDIALLRLSRRVKFYKHIRPACLYLDESLSLTKAIATGWGRMFYDGNVSEVLQKVVLSIVDNKTCNRLYKVNVKTEVLSRGIVDSQLCAGELSGGKDTCQGDSGGPLSITSTKCIHHIVGITSFGKSCALPNSTGVYTKVSAYVPWIEGIVWPQE</sequence>
<dbReference type="SMART" id="SM00680">
    <property type="entry name" value="CLIP"/>
    <property type="match status" value="1"/>
</dbReference>
<feature type="compositionally biased region" description="Polar residues" evidence="5">
    <location>
        <begin position="323"/>
        <end position="350"/>
    </location>
</feature>
<evidence type="ECO:0000256" key="5">
    <source>
        <dbReference type="SAM" id="MobiDB-lite"/>
    </source>
</evidence>
<dbReference type="PANTHER" id="PTHR24252:SF7">
    <property type="entry name" value="HYALIN"/>
    <property type="match status" value="1"/>
</dbReference>
<dbReference type="InterPro" id="IPR033116">
    <property type="entry name" value="TRYPSIN_SER"/>
</dbReference>
<dbReference type="EMBL" id="JAWJWF010000003">
    <property type="protein sequence ID" value="KAK6635749.1"/>
    <property type="molecule type" value="Genomic_DNA"/>
</dbReference>
<dbReference type="InterPro" id="IPR001254">
    <property type="entry name" value="Trypsin_dom"/>
</dbReference>
<evidence type="ECO:0000256" key="6">
    <source>
        <dbReference type="SAM" id="SignalP"/>
    </source>
</evidence>
<keyword evidence="4" id="KW-0378">Hydrolase</keyword>
<keyword evidence="4" id="KW-0645">Protease</keyword>
<dbReference type="PROSITE" id="PS00134">
    <property type="entry name" value="TRYPSIN_HIS"/>
    <property type="match status" value="1"/>
</dbReference>
<feature type="region of interest" description="Disordered" evidence="5">
    <location>
        <begin position="301"/>
        <end position="368"/>
    </location>
</feature>
<dbReference type="InterPro" id="IPR018114">
    <property type="entry name" value="TRYPSIN_HIS"/>
</dbReference>